<name>A0AAU8JWS8_9ACTN</name>
<proteinExistence type="predicted"/>
<dbReference type="RefSeq" id="WP_354640674.1">
    <property type="nucleotide sequence ID" value="NZ_CP159872.1"/>
</dbReference>
<evidence type="ECO:0000313" key="1">
    <source>
        <dbReference type="EMBL" id="XCM79771.1"/>
    </source>
</evidence>
<dbReference type="KEGG" id="kcm:ABWK59_13005"/>
<accession>A0AAU8JWS8</accession>
<dbReference type="EMBL" id="CP159872">
    <property type="protein sequence ID" value="XCM79771.1"/>
    <property type="molecule type" value="Genomic_DNA"/>
</dbReference>
<gene>
    <name evidence="1" type="ORF">ABWK59_13005</name>
</gene>
<sequence>MAGEQRAARRAFRDALLAVGDRPGGEPRWLTARLVEALPAFAGRTPDVLAAAEHLLVAAEREQGGTRLVLGLRDYQAGLATVLWLAGGCELPPAVRARWAGLGQEEWESGLLVAKLVLSALESRLLRDGEPVPDPGRDQLRSALAAFGEHPERGADALAAEVVAGLLAFGSETPDNLAATAHLTAARDGRGGLRLTLHPSGVHLGDLLAAAVGTPLPDEVLDDLPDLGQEEWDAVLHLTALILTALESEPS</sequence>
<dbReference type="AlphaFoldDB" id="A0AAU8JWS8"/>
<protein>
    <submittedName>
        <fullName evidence="1">Uncharacterized protein</fullName>
    </submittedName>
</protein>
<organism evidence="1">
    <name type="scientific">Kitasatospora camelliae</name>
    <dbReference type="NCBI Taxonomy" id="3156397"/>
    <lineage>
        <taxon>Bacteria</taxon>
        <taxon>Bacillati</taxon>
        <taxon>Actinomycetota</taxon>
        <taxon>Actinomycetes</taxon>
        <taxon>Kitasatosporales</taxon>
        <taxon>Streptomycetaceae</taxon>
        <taxon>Kitasatospora</taxon>
    </lineage>
</organism>
<reference evidence="1" key="1">
    <citation type="submission" date="2024-06" db="EMBL/GenBank/DDBJ databases">
        <title>The genome sequences of Kitasatospora sp. strain HUAS MG31.</title>
        <authorList>
            <person name="Mo P."/>
        </authorList>
    </citation>
    <scope>NUCLEOTIDE SEQUENCE</scope>
    <source>
        <strain evidence="1">HUAS MG31</strain>
    </source>
</reference>